<dbReference type="AlphaFoldDB" id="A0A0A9B8C2"/>
<dbReference type="EMBL" id="GBRH01238329">
    <property type="protein sequence ID" value="JAD59566.1"/>
    <property type="molecule type" value="Transcribed_RNA"/>
</dbReference>
<reference evidence="1" key="1">
    <citation type="submission" date="2014-09" db="EMBL/GenBank/DDBJ databases">
        <authorList>
            <person name="Magalhaes I.L.F."/>
            <person name="Oliveira U."/>
            <person name="Santos F.R."/>
            <person name="Vidigal T.H.D.A."/>
            <person name="Brescovit A.D."/>
            <person name="Santos A.J."/>
        </authorList>
    </citation>
    <scope>NUCLEOTIDE SEQUENCE</scope>
    <source>
        <tissue evidence="1">Shoot tissue taken approximately 20 cm above the soil surface</tissue>
    </source>
</reference>
<protein>
    <submittedName>
        <fullName evidence="1">Uncharacterized protein</fullName>
    </submittedName>
</protein>
<evidence type="ECO:0000313" key="1">
    <source>
        <dbReference type="EMBL" id="JAD59566.1"/>
    </source>
</evidence>
<name>A0A0A9B8C2_ARUDO</name>
<sequence length="105" mass="12025">MERCSRNIVWVARTDLCQLTTVQIKSAYQHLLMPVLKLLANASFDFGRQLILQKRLARPGLVVSSRFHPGHCQIPKDQIWHAASFSLPVNVHTITIPLHSFNLRK</sequence>
<reference evidence="1" key="2">
    <citation type="journal article" date="2015" name="Data Brief">
        <title>Shoot transcriptome of the giant reed, Arundo donax.</title>
        <authorList>
            <person name="Barrero R.A."/>
            <person name="Guerrero F.D."/>
            <person name="Moolhuijzen P."/>
            <person name="Goolsby J.A."/>
            <person name="Tidwell J."/>
            <person name="Bellgard S.E."/>
            <person name="Bellgard M.I."/>
        </authorList>
    </citation>
    <scope>NUCLEOTIDE SEQUENCE</scope>
    <source>
        <tissue evidence="1">Shoot tissue taken approximately 20 cm above the soil surface</tissue>
    </source>
</reference>
<organism evidence="1">
    <name type="scientific">Arundo donax</name>
    <name type="common">Giant reed</name>
    <name type="synonym">Donax arundinaceus</name>
    <dbReference type="NCBI Taxonomy" id="35708"/>
    <lineage>
        <taxon>Eukaryota</taxon>
        <taxon>Viridiplantae</taxon>
        <taxon>Streptophyta</taxon>
        <taxon>Embryophyta</taxon>
        <taxon>Tracheophyta</taxon>
        <taxon>Spermatophyta</taxon>
        <taxon>Magnoliopsida</taxon>
        <taxon>Liliopsida</taxon>
        <taxon>Poales</taxon>
        <taxon>Poaceae</taxon>
        <taxon>PACMAD clade</taxon>
        <taxon>Arundinoideae</taxon>
        <taxon>Arundineae</taxon>
        <taxon>Arundo</taxon>
    </lineage>
</organism>
<accession>A0A0A9B8C2</accession>
<proteinExistence type="predicted"/>